<dbReference type="InterPro" id="IPR013096">
    <property type="entry name" value="Cupin_2"/>
</dbReference>
<evidence type="ECO:0000313" key="2">
    <source>
        <dbReference type="EMBL" id="RFU14920.1"/>
    </source>
</evidence>
<dbReference type="OrthoDB" id="9794183at2"/>
<evidence type="ECO:0000259" key="1">
    <source>
        <dbReference type="Pfam" id="PF07883"/>
    </source>
</evidence>
<dbReference type="Pfam" id="PF07883">
    <property type="entry name" value="Cupin_2"/>
    <property type="match status" value="1"/>
</dbReference>
<dbReference type="SUPFAM" id="SSF51182">
    <property type="entry name" value="RmlC-like cupins"/>
    <property type="match status" value="1"/>
</dbReference>
<dbReference type="InterPro" id="IPR014710">
    <property type="entry name" value="RmlC-like_jellyroll"/>
</dbReference>
<dbReference type="PANTHER" id="PTHR36114:SF1">
    <property type="entry name" value="16.7 KDA PROTEIN IN WHIE LOCUS"/>
    <property type="match status" value="1"/>
</dbReference>
<gene>
    <name evidence="2" type="ORF">D0Y96_19085</name>
</gene>
<dbReference type="CDD" id="cd02226">
    <property type="entry name" value="cupin_YdbB-like"/>
    <property type="match status" value="1"/>
</dbReference>
<dbReference type="Proteomes" id="UP000264702">
    <property type="component" value="Unassembled WGS sequence"/>
</dbReference>
<dbReference type="EMBL" id="QVQT01000008">
    <property type="protein sequence ID" value="RFU14920.1"/>
    <property type="molecule type" value="Genomic_DNA"/>
</dbReference>
<proteinExistence type="predicted"/>
<dbReference type="PANTHER" id="PTHR36114">
    <property type="entry name" value="16.7 KDA PROTEIN IN WHIE LOCUS"/>
    <property type="match status" value="1"/>
</dbReference>
<dbReference type="InterPro" id="IPR052044">
    <property type="entry name" value="PKS_Associated_Protein"/>
</dbReference>
<feature type="domain" description="Cupin type-2" evidence="1">
    <location>
        <begin position="58"/>
        <end position="116"/>
    </location>
</feature>
<sequence length="126" mass="14443">MSDSVAGYPYETRLNVLYPPLAVIDEKVLSDGCEYRWFNQTLCQVNGSVVRVAIIEGEYHWHRHENDDEFFYVVEGKLLIDLEDRVVELAPRQGFVVPKNTLHHTRAPQRTVMLMVENAGIIPTGD</sequence>
<reference evidence="2 3" key="1">
    <citation type="submission" date="2018-08" db="EMBL/GenBank/DDBJ databases">
        <title>Acidipila sp. 4G-K13, an acidobacterium isolated from forest soil.</title>
        <authorList>
            <person name="Gao Z.-H."/>
            <person name="Qiu L.-H."/>
        </authorList>
    </citation>
    <scope>NUCLEOTIDE SEQUENCE [LARGE SCALE GENOMIC DNA]</scope>
    <source>
        <strain evidence="2 3">4G-K13</strain>
    </source>
</reference>
<keyword evidence="3" id="KW-1185">Reference proteome</keyword>
<dbReference type="Gene3D" id="2.60.120.10">
    <property type="entry name" value="Jelly Rolls"/>
    <property type="match status" value="1"/>
</dbReference>
<dbReference type="InterPro" id="IPR011051">
    <property type="entry name" value="RmlC_Cupin_sf"/>
</dbReference>
<dbReference type="AlphaFoldDB" id="A0A372IIX2"/>
<dbReference type="RefSeq" id="WP_117303237.1">
    <property type="nucleotide sequence ID" value="NZ_QVQT02000008.1"/>
</dbReference>
<accession>A0A372IIX2</accession>
<comment type="caution">
    <text evidence="2">The sequence shown here is derived from an EMBL/GenBank/DDBJ whole genome shotgun (WGS) entry which is preliminary data.</text>
</comment>
<organism evidence="2 3">
    <name type="scientific">Paracidobacterium acidisoli</name>
    <dbReference type="NCBI Taxonomy" id="2303751"/>
    <lineage>
        <taxon>Bacteria</taxon>
        <taxon>Pseudomonadati</taxon>
        <taxon>Acidobacteriota</taxon>
        <taxon>Terriglobia</taxon>
        <taxon>Terriglobales</taxon>
        <taxon>Acidobacteriaceae</taxon>
        <taxon>Paracidobacterium</taxon>
    </lineage>
</organism>
<protein>
    <submittedName>
        <fullName evidence="2">Cupin domain-containing protein</fullName>
    </submittedName>
</protein>
<evidence type="ECO:0000313" key="3">
    <source>
        <dbReference type="Proteomes" id="UP000264702"/>
    </source>
</evidence>
<name>A0A372IIX2_9BACT</name>